<evidence type="ECO:0000313" key="3">
    <source>
        <dbReference type="EMBL" id="TDX32155.1"/>
    </source>
</evidence>
<name>A0A4R8FYJ2_9GAMM</name>
<proteinExistence type="predicted"/>
<protein>
    <submittedName>
        <fullName evidence="3">Addiction module HigA family antidote</fullName>
    </submittedName>
</protein>
<dbReference type="PANTHER" id="PTHR36924">
    <property type="entry name" value="ANTITOXIN HIGA-1"/>
    <property type="match status" value="1"/>
</dbReference>
<dbReference type="OrthoDB" id="9793869at2"/>
<dbReference type="NCBIfam" id="TIGR02607">
    <property type="entry name" value="antidote_HigA"/>
    <property type="match status" value="1"/>
</dbReference>
<evidence type="ECO:0000259" key="2">
    <source>
        <dbReference type="PROSITE" id="PS50943"/>
    </source>
</evidence>
<sequence>MIHTNRKPSTIGEILTHEFLEPLDFSQIQLAEKMDVPPQLVNEICRGRRAVTEDIAIMLGRVFGNTPQFWLNLQQMSDLWEATHDAKR</sequence>
<organism evidence="3 4">
    <name type="scientific">Modicisalibacter xianhensis</name>
    <dbReference type="NCBI Taxonomy" id="442341"/>
    <lineage>
        <taxon>Bacteria</taxon>
        <taxon>Pseudomonadati</taxon>
        <taxon>Pseudomonadota</taxon>
        <taxon>Gammaproteobacteria</taxon>
        <taxon>Oceanospirillales</taxon>
        <taxon>Halomonadaceae</taxon>
        <taxon>Modicisalibacter</taxon>
    </lineage>
</organism>
<accession>A0A4R8FYJ2</accession>
<gene>
    <name evidence="3" type="ORF">DFO67_102104</name>
</gene>
<dbReference type="GO" id="GO:0003677">
    <property type="term" value="F:DNA binding"/>
    <property type="evidence" value="ECO:0007669"/>
    <property type="project" value="UniProtKB-KW"/>
</dbReference>
<dbReference type="Pfam" id="PF01381">
    <property type="entry name" value="HTH_3"/>
    <property type="match status" value="1"/>
</dbReference>
<dbReference type="Gene3D" id="1.10.260.40">
    <property type="entry name" value="lambda repressor-like DNA-binding domains"/>
    <property type="match status" value="1"/>
</dbReference>
<keyword evidence="1" id="KW-0238">DNA-binding</keyword>
<dbReference type="CDD" id="cd00093">
    <property type="entry name" value="HTH_XRE"/>
    <property type="match status" value="1"/>
</dbReference>
<dbReference type="EMBL" id="SOEC01000002">
    <property type="protein sequence ID" value="TDX32155.1"/>
    <property type="molecule type" value="Genomic_DNA"/>
</dbReference>
<evidence type="ECO:0000256" key="1">
    <source>
        <dbReference type="ARBA" id="ARBA00023125"/>
    </source>
</evidence>
<dbReference type="Proteomes" id="UP000294489">
    <property type="component" value="Unassembled WGS sequence"/>
</dbReference>
<dbReference type="InterPro" id="IPR001387">
    <property type="entry name" value="Cro/C1-type_HTH"/>
</dbReference>
<evidence type="ECO:0000313" key="4">
    <source>
        <dbReference type="Proteomes" id="UP000294489"/>
    </source>
</evidence>
<dbReference type="RefSeq" id="WP_134015613.1">
    <property type="nucleotide sequence ID" value="NZ_SOEC01000002.1"/>
</dbReference>
<feature type="domain" description="HTH cro/C1-type" evidence="2">
    <location>
        <begin position="26"/>
        <end position="70"/>
    </location>
</feature>
<dbReference type="InterPro" id="IPR010982">
    <property type="entry name" value="Lambda_DNA-bd_dom_sf"/>
</dbReference>
<dbReference type="SUPFAM" id="SSF47413">
    <property type="entry name" value="lambda repressor-like DNA-binding domains"/>
    <property type="match status" value="1"/>
</dbReference>
<comment type="caution">
    <text evidence="3">The sequence shown here is derived from an EMBL/GenBank/DDBJ whole genome shotgun (WGS) entry which is preliminary data.</text>
</comment>
<reference evidence="3 4" key="1">
    <citation type="submission" date="2019-03" db="EMBL/GenBank/DDBJ databases">
        <title>Freshwater and sediment microbial communities from various areas in North America, analyzing microbe dynamics in response to fracking.</title>
        <authorList>
            <person name="Lamendella R."/>
        </authorList>
    </citation>
    <scope>NUCLEOTIDE SEQUENCE [LARGE SCALE GENOMIC DNA]</scope>
    <source>
        <strain evidence="3 4">6_TX</strain>
    </source>
</reference>
<dbReference type="PROSITE" id="PS50943">
    <property type="entry name" value="HTH_CROC1"/>
    <property type="match status" value="1"/>
</dbReference>
<dbReference type="PANTHER" id="PTHR36924:SF1">
    <property type="entry name" value="ANTITOXIN HIGA-1"/>
    <property type="match status" value="1"/>
</dbReference>
<dbReference type="InterPro" id="IPR013430">
    <property type="entry name" value="Toxin_antidote_HigA"/>
</dbReference>
<dbReference type="AlphaFoldDB" id="A0A4R8FYJ2"/>